<dbReference type="Proteomes" id="UP000324222">
    <property type="component" value="Unassembled WGS sequence"/>
</dbReference>
<evidence type="ECO:0000313" key="2">
    <source>
        <dbReference type="Proteomes" id="UP000324222"/>
    </source>
</evidence>
<dbReference type="AlphaFoldDB" id="A0A5B7JFF1"/>
<gene>
    <name evidence="1" type="ORF">E2C01_087159</name>
</gene>
<name>A0A5B7JFF1_PORTR</name>
<comment type="caution">
    <text evidence="1">The sequence shown here is derived from an EMBL/GenBank/DDBJ whole genome shotgun (WGS) entry which is preliminary data.</text>
</comment>
<reference evidence="1 2" key="1">
    <citation type="submission" date="2019-05" db="EMBL/GenBank/DDBJ databases">
        <title>Another draft genome of Portunus trituberculatus and its Hox gene families provides insights of decapod evolution.</title>
        <authorList>
            <person name="Jeong J.-H."/>
            <person name="Song I."/>
            <person name="Kim S."/>
            <person name="Choi T."/>
            <person name="Kim D."/>
            <person name="Ryu S."/>
            <person name="Kim W."/>
        </authorList>
    </citation>
    <scope>NUCLEOTIDE SEQUENCE [LARGE SCALE GENOMIC DNA]</scope>
    <source>
        <tissue evidence="1">Muscle</tissue>
    </source>
</reference>
<evidence type="ECO:0000313" key="1">
    <source>
        <dbReference type="EMBL" id="MPC92087.1"/>
    </source>
</evidence>
<accession>A0A5B7JFF1</accession>
<proteinExistence type="predicted"/>
<protein>
    <submittedName>
        <fullName evidence="1">Uncharacterized protein</fullName>
    </submittedName>
</protein>
<dbReference type="EMBL" id="VSRR010090065">
    <property type="protein sequence ID" value="MPC92087.1"/>
    <property type="molecule type" value="Genomic_DNA"/>
</dbReference>
<keyword evidence="2" id="KW-1185">Reference proteome</keyword>
<organism evidence="1 2">
    <name type="scientific">Portunus trituberculatus</name>
    <name type="common">Swimming crab</name>
    <name type="synonym">Neptunus trituberculatus</name>
    <dbReference type="NCBI Taxonomy" id="210409"/>
    <lineage>
        <taxon>Eukaryota</taxon>
        <taxon>Metazoa</taxon>
        <taxon>Ecdysozoa</taxon>
        <taxon>Arthropoda</taxon>
        <taxon>Crustacea</taxon>
        <taxon>Multicrustacea</taxon>
        <taxon>Malacostraca</taxon>
        <taxon>Eumalacostraca</taxon>
        <taxon>Eucarida</taxon>
        <taxon>Decapoda</taxon>
        <taxon>Pleocyemata</taxon>
        <taxon>Brachyura</taxon>
        <taxon>Eubrachyura</taxon>
        <taxon>Portunoidea</taxon>
        <taxon>Portunidae</taxon>
        <taxon>Portuninae</taxon>
        <taxon>Portunus</taxon>
    </lineage>
</organism>
<sequence length="99" mass="11413">MLYRRTDTDTAGRPEAWLGIEPYFATLLASPLLLSALAEVTHRFLMCKECLSWPSQEQRRPHSQQTQRVSSLGLKCAYVPSPQVIYYNVFIITNYVIMM</sequence>